<dbReference type="AlphaFoldDB" id="A0A9D4UDS3"/>
<dbReference type="SUPFAM" id="SSF53686">
    <property type="entry name" value="Tryptophan synthase beta subunit-like PLP-dependent enzymes"/>
    <property type="match status" value="1"/>
</dbReference>
<evidence type="ECO:0000256" key="1">
    <source>
        <dbReference type="SAM" id="SignalP"/>
    </source>
</evidence>
<accession>A0A9D4UDS3</accession>
<evidence type="ECO:0000313" key="3">
    <source>
        <dbReference type="EMBL" id="KAI5066124.1"/>
    </source>
</evidence>
<dbReference type="Proteomes" id="UP000886520">
    <property type="component" value="Chromosome 18"/>
</dbReference>
<evidence type="ECO:0000313" key="4">
    <source>
        <dbReference type="Proteomes" id="UP000886520"/>
    </source>
</evidence>
<organism evidence="3 4">
    <name type="scientific">Adiantum capillus-veneris</name>
    <name type="common">Maidenhair fern</name>
    <dbReference type="NCBI Taxonomy" id="13818"/>
    <lineage>
        <taxon>Eukaryota</taxon>
        <taxon>Viridiplantae</taxon>
        <taxon>Streptophyta</taxon>
        <taxon>Embryophyta</taxon>
        <taxon>Tracheophyta</taxon>
        <taxon>Polypodiopsida</taxon>
        <taxon>Polypodiidae</taxon>
        <taxon>Polypodiales</taxon>
        <taxon>Pteridineae</taxon>
        <taxon>Pteridaceae</taxon>
        <taxon>Vittarioideae</taxon>
        <taxon>Adiantum</taxon>
    </lineage>
</organism>
<protein>
    <recommendedName>
        <fullName evidence="2">Tryptophan synthase beta chain-like PALP domain-containing protein</fullName>
    </recommendedName>
</protein>
<dbReference type="OrthoDB" id="728at2759"/>
<dbReference type="PANTHER" id="PTHR10314">
    <property type="entry name" value="CYSTATHIONINE BETA-SYNTHASE"/>
    <property type="match status" value="1"/>
</dbReference>
<evidence type="ECO:0000259" key="2">
    <source>
        <dbReference type="Pfam" id="PF00291"/>
    </source>
</evidence>
<dbReference type="InterPro" id="IPR050214">
    <property type="entry name" value="Cys_Synth/Cystath_Beta-Synth"/>
</dbReference>
<dbReference type="Gene3D" id="3.40.50.1100">
    <property type="match status" value="2"/>
</dbReference>
<keyword evidence="1" id="KW-0732">Signal</keyword>
<feature type="chain" id="PRO_5039350055" description="Tryptophan synthase beta chain-like PALP domain-containing protein" evidence="1">
    <location>
        <begin position="24"/>
        <end position="183"/>
    </location>
</feature>
<reference evidence="3" key="1">
    <citation type="submission" date="2021-01" db="EMBL/GenBank/DDBJ databases">
        <title>Adiantum capillus-veneris genome.</title>
        <authorList>
            <person name="Fang Y."/>
            <person name="Liao Q."/>
        </authorList>
    </citation>
    <scope>NUCLEOTIDE SEQUENCE</scope>
    <source>
        <strain evidence="3">H3</strain>
        <tissue evidence="3">Leaf</tissue>
    </source>
</reference>
<sequence>MAFAPAQFALAAMLLSLLVTLNSMIEDAERRGLIKPRLATLMEPTSGNTAISLAFFGIHKGYKVVAVMPASYSLERHMILRALETEIYLTDPAVGIAGLFAKAERLVATRPNRYMLNQAMNTMNPGAHIQSTGPEIRKDTVGKPRAVWLTQKKKQRIEPDNLSTTEKAFNMEFQNPDNVSTMH</sequence>
<dbReference type="Pfam" id="PF00291">
    <property type="entry name" value="PALP"/>
    <property type="match status" value="1"/>
</dbReference>
<dbReference type="EMBL" id="JABFUD020000018">
    <property type="protein sequence ID" value="KAI5066124.1"/>
    <property type="molecule type" value="Genomic_DNA"/>
</dbReference>
<gene>
    <name evidence="3" type="ORF">GOP47_0018748</name>
</gene>
<feature type="signal peptide" evidence="1">
    <location>
        <begin position="1"/>
        <end position="23"/>
    </location>
</feature>
<comment type="caution">
    <text evidence="3">The sequence shown here is derived from an EMBL/GenBank/DDBJ whole genome shotgun (WGS) entry which is preliminary data.</text>
</comment>
<name>A0A9D4UDS3_ADICA</name>
<proteinExistence type="predicted"/>
<keyword evidence="4" id="KW-1185">Reference proteome</keyword>
<dbReference type="InterPro" id="IPR036052">
    <property type="entry name" value="TrpB-like_PALP_sf"/>
</dbReference>
<feature type="domain" description="Tryptophan synthase beta chain-like PALP" evidence="2">
    <location>
        <begin position="23"/>
        <end position="148"/>
    </location>
</feature>
<dbReference type="InterPro" id="IPR001926">
    <property type="entry name" value="TrpB-like_PALP"/>
</dbReference>